<accession>A0ABN8NSH6</accession>
<dbReference type="Gene3D" id="2.60.120.200">
    <property type="match status" value="1"/>
</dbReference>
<dbReference type="Pfam" id="PF13385">
    <property type="entry name" value="Laminin_G_3"/>
    <property type="match status" value="1"/>
</dbReference>
<dbReference type="Gene3D" id="3.40.50.410">
    <property type="entry name" value="von Willebrand factor, type A domain"/>
    <property type="match status" value="1"/>
</dbReference>
<sequence length="320" mass="35913">GDQSFDSVSRPAQMLKRGGVEIFAFGMGGRRSNRYLSSIAHDRYHVFSARSRLGLRKVIEKLVAKICAATPIRKPTPTGPQTIPTRPTQKLVPPPAMGIYPLNGITRGKDIGPFKNPRAKLVNVVSKNGPDGLPAGSYQLQGFANSYIYFPNTGRLDAQNSITILLWLMPESAGPIFHYFPRGIGVNLRMISRKVIRAEFVSRNRKVTRRIARRIRSRVWNYIAATYDYNTGLATLWLDSILISQRNIGRIRLATNYPAVSGRRPGDPRHFRGRIACLQIYNVALNSYQIRKLKRSCFRARPVTPSPTVPSKLNNSLVIK</sequence>
<dbReference type="SUPFAM" id="SSF49899">
    <property type="entry name" value="Concanavalin A-like lectins/glucanases"/>
    <property type="match status" value="1"/>
</dbReference>
<dbReference type="EMBL" id="CALNXK010000034">
    <property type="protein sequence ID" value="CAH3120480.1"/>
    <property type="molecule type" value="Genomic_DNA"/>
</dbReference>
<keyword evidence="2" id="KW-1185">Reference proteome</keyword>
<evidence type="ECO:0000313" key="1">
    <source>
        <dbReference type="EMBL" id="CAH3120480.1"/>
    </source>
</evidence>
<gene>
    <name evidence="1" type="ORF">PLOB_00027938</name>
</gene>
<dbReference type="PANTHER" id="PTHR47635:SF2">
    <property type="entry name" value="LAMG-LIKE JELLYROLL FOLD DOMAIN-CONTAINING PROTEIN"/>
    <property type="match status" value="1"/>
</dbReference>
<dbReference type="InterPro" id="IPR013320">
    <property type="entry name" value="ConA-like_dom_sf"/>
</dbReference>
<proteinExistence type="predicted"/>
<feature type="non-terminal residue" evidence="1">
    <location>
        <position position="1"/>
    </location>
</feature>
<dbReference type="PANTHER" id="PTHR47635">
    <property type="entry name" value="CUB DOMAIN-CONTAINING PROTEIN"/>
    <property type="match status" value="1"/>
</dbReference>
<reference evidence="1 2" key="1">
    <citation type="submission" date="2022-05" db="EMBL/GenBank/DDBJ databases">
        <authorList>
            <consortium name="Genoscope - CEA"/>
            <person name="William W."/>
        </authorList>
    </citation>
    <scope>NUCLEOTIDE SEQUENCE [LARGE SCALE GENOMIC DNA]</scope>
</reference>
<dbReference type="InterPro" id="IPR036465">
    <property type="entry name" value="vWFA_dom_sf"/>
</dbReference>
<organism evidence="1 2">
    <name type="scientific">Porites lobata</name>
    <dbReference type="NCBI Taxonomy" id="104759"/>
    <lineage>
        <taxon>Eukaryota</taxon>
        <taxon>Metazoa</taxon>
        <taxon>Cnidaria</taxon>
        <taxon>Anthozoa</taxon>
        <taxon>Hexacorallia</taxon>
        <taxon>Scleractinia</taxon>
        <taxon>Fungiina</taxon>
        <taxon>Poritidae</taxon>
        <taxon>Porites</taxon>
    </lineage>
</organism>
<dbReference type="SUPFAM" id="SSF53300">
    <property type="entry name" value="vWA-like"/>
    <property type="match status" value="1"/>
</dbReference>
<comment type="caution">
    <text evidence="1">The sequence shown here is derived from an EMBL/GenBank/DDBJ whole genome shotgun (WGS) entry which is preliminary data.</text>
</comment>
<evidence type="ECO:0000313" key="2">
    <source>
        <dbReference type="Proteomes" id="UP001159405"/>
    </source>
</evidence>
<dbReference type="Proteomes" id="UP001159405">
    <property type="component" value="Unassembled WGS sequence"/>
</dbReference>
<protein>
    <submittedName>
        <fullName evidence="1">Uncharacterized protein</fullName>
    </submittedName>
</protein>
<name>A0ABN8NSH6_9CNID</name>